<organism evidence="1 2">
    <name type="scientific">Burkholderia territorii</name>
    <dbReference type="NCBI Taxonomy" id="1503055"/>
    <lineage>
        <taxon>Bacteria</taxon>
        <taxon>Pseudomonadati</taxon>
        <taxon>Pseudomonadota</taxon>
        <taxon>Betaproteobacteria</taxon>
        <taxon>Burkholderiales</taxon>
        <taxon>Burkholderiaceae</taxon>
        <taxon>Burkholderia</taxon>
        <taxon>Burkholderia cepacia complex</taxon>
    </lineage>
</organism>
<comment type="caution">
    <text evidence="1">The sequence shown here is derived from an EMBL/GenBank/DDBJ whole genome shotgun (WGS) entry which is preliminary data.</text>
</comment>
<gene>
    <name evidence="1" type="ORF">WT27_13520</name>
</gene>
<evidence type="ECO:0008006" key="3">
    <source>
        <dbReference type="Google" id="ProtNLM"/>
    </source>
</evidence>
<dbReference type="InterPro" id="IPR022191">
    <property type="entry name" value="DUF3717"/>
</dbReference>
<dbReference type="RefSeq" id="WP_060108259.1">
    <property type="nucleotide sequence ID" value="NZ_LPEQ01000113.1"/>
</dbReference>
<name>A0A119APE5_9BURK</name>
<evidence type="ECO:0000313" key="2">
    <source>
        <dbReference type="Proteomes" id="UP000062317"/>
    </source>
</evidence>
<dbReference type="EMBL" id="LPEQ01000113">
    <property type="protein sequence ID" value="KVV40938.1"/>
    <property type="molecule type" value="Genomic_DNA"/>
</dbReference>
<keyword evidence="2" id="KW-1185">Reference proteome</keyword>
<dbReference type="Proteomes" id="UP000062317">
    <property type="component" value="Unassembled WGS sequence"/>
</dbReference>
<dbReference type="AlphaFoldDB" id="A0A119APE5"/>
<accession>A0A119APE5</accession>
<proteinExistence type="predicted"/>
<evidence type="ECO:0000313" key="1">
    <source>
        <dbReference type="EMBL" id="KVV40938.1"/>
    </source>
</evidence>
<reference evidence="1 2" key="1">
    <citation type="submission" date="2015-11" db="EMBL/GenBank/DDBJ databases">
        <title>Expanding the genomic diversity of Burkholderia species for the development of highly accurate diagnostics.</title>
        <authorList>
            <person name="Sahl J."/>
            <person name="Keim P."/>
            <person name="Wagner D."/>
        </authorList>
    </citation>
    <scope>NUCLEOTIDE SEQUENCE [LARGE SCALE GENOMIC DNA]</scope>
    <source>
        <strain evidence="1 2">MSMB1301WGS</strain>
    </source>
</reference>
<sequence length="76" mass="8366">MRQFTINDVAYAIAVYCEREPTNDGITICKRASKLADVLGTLICSRESVVPDRLITEEIRQLLDQALPLPSTAGSN</sequence>
<protein>
    <recommendedName>
        <fullName evidence="3">DUF3717 domain-containing protein</fullName>
    </recommendedName>
</protein>
<dbReference type="Pfam" id="PF12512">
    <property type="entry name" value="DUF3717"/>
    <property type="match status" value="1"/>
</dbReference>